<keyword evidence="8" id="KW-1185">Reference proteome</keyword>
<dbReference type="InterPro" id="IPR050560">
    <property type="entry name" value="MYB_TF"/>
</dbReference>
<dbReference type="GO" id="GO:0003677">
    <property type="term" value="F:DNA binding"/>
    <property type="evidence" value="ECO:0007669"/>
    <property type="project" value="UniProtKB-KW"/>
</dbReference>
<accession>A0ABD3F9U0</accession>
<sequence>MMELRKSPNQRKKDSRKSTTARGEGPKWTPDEDSLLREGICKFGGRKWKAISAHIENRSPDECNKRWNKLQSIDNVAKRPWTEEEDLQMLELVEKYGASKWAVIASYLKHRNGKQCRERWHNQLNPSIKKTPWTKEEDAIILALQTQFGNSWAKITAHLPGRTDNAVKNHWNSSLKLAKRAPGDDEFPVKRGRSKKSRKVKATRSTKKRKGRSVSSSFEFLTCTREEVAMVESPAHTDEDDIPVATSACIAEDTAIIDAYASSIDIPLAESAANCIVQPGISEEDRGCLSPDSVSSVNNLDLYTYAQLYQDGLLRAQAVLDSILDPMGMGSSLRPPDTAVMAINHAIQFQQCTESQVASDDLHCSTNYELPSLVDPTSPAQPPFGLDELLYDSLYDVYDSGALQVATTSLETSGMVLSAPLGEVARVYQRSTLITEWGTCVTYSSPSTTDPTFIPSSMAAAPNLSPINLADDLFQPKEEPSFGYMTRAMQSQEYEFTQSVPNCSGWSSLVDLEL</sequence>
<feature type="region of interest" description="Disordered" evidence="3">
    <location>
        <begin position="1"/>
        <end position="33"/>
    </location>
</feature>
<evidence type="ECO:0000259" key="4">
    <source>
        <dbReference type="PROSITE" id="PS50090"/>
    </source>
</evidence>
<dbReference type="SUPFAM" id="SSF46689">
    <property type="entry name" value="Homeodomain-like"/>
    <property type="match status" value="2"/>
</dbReference>
<feature type="domain" description="Myb-like" evidence="4">
    <location>
        <begin position="125"/>
        <end position="175"/>
    </location>
</feature>
<protein>
    <recommendedName>
        <fullName evidence="9">Myb-like DNA-binding protein</fullName>
    </recommendedName>
</protein>
<proteinExistence type="predicted"/>
<feature type="domain" description="HTH myb-type" evidence="6">
    <location>
        <begin position="73"/>
        <end position="128"/>
    </location>
</feature>
<feature type="domain" description="SANT" evidence="5">
    <location>
        <begin position="23"/>
        <end position="75"/>
    </location>
</feature>
<dbReference type="InterPro" id="IPR009057">
    <property type="entry name" value="Homeodomain-like_sf"/>
</dbReference>
<evidence type="ECO:0000313" key="8">
    <source>
        <dbReference type="Proteomes" id="UP001632037"/>
    </source>
</evidence>
<dbReference type="Gene3D" id="1.10.10.60">
    <property type="entry name" value="Homeodomain-like"/>
    <property type="match status" value="3"/>
</dbReference>
<feature type="domain" description="HTH myb-type" evidence="6">
    <location>
        <begin position="27"/>
        <end position="70"/>
    </location>
</feature>
<dbReference type="SMART" id="SM00717">
    <property type="entry name" value="SANT"/>
    <property type="match status" value="3"/>
</dbReference>
<evidence type="ECO:0000259" key="6">
    <source>
        <dbReference type="PROSITE" id="PS51294"/>
    </source>
</evidence>
<reference evidence="7 8" key="1">
    <citation type="submission" date="2024-09" db="EMBL/GenBank/DDBJ databases">
        <title>Genome sequencing and assembly of Phytophthora oleae, isolate VK10A, causative agent of rot of olive drupes.</title>
        <authorList>
            <person name="Conti Taguali S."/>
            <person name="Riolo M."/>
            <person name="La Spada F."/>
            <person name="Cacciola S.O."/>
            <person name="Dionisio G."/>
        </authorList>
    </citation>
    <scope>NUCLEOTIDE SEQUENCE [LARGE SCALE GENOMIC DNA]</scope>
    <source>
        <strain evidence="7 8">VK10A</strain>
    </source>
</reference>
<dbReference type="EMBL" id="JBIMZQ010000027">
    <property type="protein sequence ID" value="KAL3663518.1"/>
    <property type="molecule type" value="Genomic_DNA"/>
</dbReference>
<feature type="domain" description="HTH myb-type" evidence="6">
    <location>
        <begin position="129"/>
        <end position="179"/>
    </location>
</feature>
<dbReference type="CDD" id="cd00167">
    <property type="entry name" value="SANT"/>
    <property type="match status" value="3"/>
</dbReference>
<evidence type="ECO:0008006" key="9">
    <source>
        <dbReference type="Google" id="ProtNLM"/>
    </source>
</evidence>
<dbReference type="Pfam" id="PF00249">
    <property type="entry name" value="Myb_DNA-binding"/>
    <property type="match status" value="1"/>
</dbReference>
<organism evidence="7 8">
    <name type="scientific">Phytophthora oleae</name>
    <dbReference type="NCBI Taxonomy" id="2107226"/>
    <lineage>
        <taxon>Eukaryota</taxon>
        <taxon>Sar</taxon>
        <taxon>Stramenopiles</taxon>
        <taxon>Oomycota</taxon>
        <taxon>Peronosporomycetes</taxon>
        <taxon>Peronosporales</taxon>
        <taxon>Peronosporaceae</taxon>
        <taxon>Phytophthora</taxon>
    </lineage>
</organism>
<evidence type="ECO:0000313" key="7">
    <source>
        <dbReference type="EMBL" id="KAL3663518.1"/>
    </source>
</evidence>
<feature type="domain" description="Myb-like" evidence="4">
    <location>
        <begin position="27"/>
        <end position="71"/>
    </location>
</feature>
<dbReference type="InterPro" id="IPR017884">
    <property type="entry name" value="SANT_dom"/>
</dbReference>
<dbReference type="Proteomes" id="UP001632037">
    <property type="component" value="Unassembled WGS sequence"/>
</dbReference>
<keyword evidence="2" id="KW-0238">DNA-binding</keyword>
<evidence type="ECO:0000256" key="2">
    <source>
        <dbReference type="ARBA" id="ARBA00023125"/>
    </source>
</evidence>
<dbReference type="PANTHER" id="PTHR45614:SF274">
    <property type="entry name" value="MYB-LIKE DNA-BINDING PROTEIN"/>
    <property type="match status" value="1"/>
</dbReference>
<dbReference type="InterPro" id="IPR001005">
    <property type="entry name" value="SANT/Myb"/>
</dbReference>
<gene>
    <name evidence="7" type="ORF">V7S43_011406</name>
</gene>
<dbReference type="Pfam" id="PF13921">
    <property type="entry name" value="Myb_DNA-bind_6"/>
    <property type="match status" value="1"/>
</dbReference>
<evidence type="ECO:0000256" key="1">
    <source>
        <dbReference type="ARBA" id="ARBA00022737"/>
    </source>
</evidence>
<keyword evidence="1" id="KW-0677">Repeat</keyword>
<comment type="caution">
    <text evidence="7">The sequence shown here is derived from an EMBL/GenBank/DDBJ whole genome shotgun (WGS) entry which is preliminary data.</text>
</comment>
<feature type="region of interest" description="Disordered" evidence="3">
    <location>
        <begin position="182"/>
        <end position="211"/>
    </location>
</feature>
<evidence type="ECO:0000259" key="5">
    <source>
        <dbReference type="PROSITE" id="PS51293"/>
    </source>
</evidence>
<dbReference type="FunFam" id="1.10.10.60:FF:000010">
    <property type="entry name" value="Transcriptional activator Myb isoform A"/>
    <property type="match status" value="1"/>
</dbReference>
<evidence type="ECO:0000256" key="3">
    <source>
        <dbReference type="SAM" id="MobiDB-lite"/>
    </source>
</evidence>
<dbReference type="PROSITE" id="PS51293">
    <property type="entry name" value="SANT"/>
    <property type="match status" value="1"/>
</dbReference>
<name>A0ABD3F9U0_9STRA</name>
<dbReference type="AlphaFoldDB" id="A0ABD3F9U0"/>
<dbReference type="PROSITE" id="PS50090">
    <property type="entry name" value="MYB_LIKE"/>
    <property type="match status" value="3"/>
</dbReference>
<feature type="compositionally biased region" description="Basic residues" evidence="3">
    <location>
        <begin position="190"/>
        <end position="211"/>
    </location>
</feature>
<dbReference type="PROSITE" id="PS51294">
    <property type="entry name" value="HTH_MYB"/>
    <property type="match status" value="3"/>
</dbReference>
<dbReference type="PANTHER" id="PTHR45614">
    <property type="entry name" value="MYB PROTEIN-RELATED"/>
    <property type="match status" value="1"/>
</dbReference>
<dbReference type="InterPro" id="IPR017930">
    <property type="entry name" value="Myb_dom"/>
</dbReference>
<feature type="domain" description="Myb-like" evidence="4">
    <location>
        <begin position="73"/>
        <end position="124"/>
    </location>
</feature>